<reference evidence="24" key="2">
    <citation type="submission" date="2025-09" db="UniProtKB">
        <authorList>
            <consortium name="Ensembl"/>
        </authorList>
    </citation>
    <scope>IDENTIFICATION</scope>
</reference>
<proteinExistence type="inferred from homology"/>
<evidence type="ECO:0000256" key="9">
    <source>
        <dbReference type="ARBA" id="ARBA00022782"/>
    </source>
</evidence>
<keyword evidence="7" id="KW-0677">Repeat</keyword>
<feature type="transmembrane region" description="Helical" evidence="21">
    <location>
        <begin position="692"/>
        <end position="715"/>
    </location>
</feature>
<keyword evidence="8" id="KW-0547">Nucleotide-binding</keyword>
<evidence type="ECO:0000256" key="1">
    <source>
        <dbReference type="ARBA" id="ARBA00004651"/>
    </source>
</evidence>
<name>A0A8C8RNV2_9SAUR</name>
<feature type="transmembrane region" description="Helical" evidence="21">
    <location>
        <begin position="841"/>
        <end position="864"/>
    </location>
</feature>
<evidence type="ECO:0000256" key="14">
    <source>
        <dbReference type="ARBA" id="ARBA00023180"/>
    </source>
</evidence>
<comment type="similarity">
    <text evidence="2">Belongs to the ABC transporter superfamily. ABCB family. Multidrug resistance exporter (TC 3.A.1.201) subfamily.</text>
</comment>
<dbReference type="CDD" id="cd18577">
    <property type="entry name" value="ABC_6TM_Pgp_ABCB1_D1_like"/>
    <property type="match status" value="1"/>
</dbReference>
<accession>A0A8C8RNV2</accession>
<dbReference type="InterPro" id="IPR011527">
    <property type="entry name" value="ABC1_TM_dom"/>
</dbReference>
<dbReference type="FunFam" id="1.20.1560.10:FF:000018">
    <property type="entry name" value="ATP-binding cassette subfamily B member 11"/>
    <property type="match status" value="1"/>
</dbReference>
<dbReference type="GO" id="GO:0005743">
    <property type="term" value="C:mitochondrial inner membrane"/>
    <property type="evidence" value="ECO:0007669"/>
    <property type="project" value="TreeGrafter"/>
</dbReference>
<dbReference type="CDD" id="cd03249">
    <property type="entry name" value="ABC_MTABC3_MDL1_MDL2"/>
    <property type="match status" value="2"/>
</dbReference>
<keyword evidence="11" id="KW-1278">Translocase</keyword>
<feature type="transmembrane region" description="Helical" evidence="21">
    <location>
        <begin position="205"/>
        <end position="223"/>
    </location>
</feature>
<feature type="transmembrane region" description="Helical" evidence="21">
    <location>
        <begin position="319"/>
        <end position="339"/>
    </location>
</feature>
<comment type="catalytic activity">
    <reaction evidence="15">
        <text>daunorubicin(in) + ATP + H2O = daunorubicin(out) + ADP + phosphate + H(+)</text>
        <dbReference type="Rhea" id="RHEA:33147"/>
        <dbReference type="ChEBI" id="CHEBI:15377"/>
        <dbReference type="ChEBI" id="CHEBI:15378"/>
        <dbReference type="ChEBI" id="CHEBI:30616"/>
        <dbReference type="ChEBI" id="CHEBI:43474"/>
        <dbReference type="ChEBI" id="CHEBI:64677"/>
        <dbReference type="ChEBI" id="CHEBI:456216"/>
        <dbReference type="EC" id="7.6.2.2"/>
    </reaction>
    <physiologicalReaction direction="left-to-right" evidence="15">
        <dbReference type="Rhea" id="RHEA:33148"/>
    </physiologicalReaction>
</comment>
<keyword evidence="10" id="KW-0067">ATP-binding</keyword>
<dbReference type="PROSITE" id="PS50929">
    <property type="entry name" value="ABC_TM1F"/>
    <property type="match status" value="2"/>
</dbReference>
<feature type="transmembrane region" description="Helical" evidence="21">
    <location>
        <begin position="956"/>
        <end position="978"/>
    </location>
</feature>
<evidence type="ECO:0000256" key="21">
    <source>
        <dbReference type="SAM" id="Phobius"/>
    </source>
</evidence>
<feature type="transmembrane region" description="Helical" evidence="21">
    <location>
        <begin position="53"/>
        <end position="77"/>
    </location>
</feature>
<dbReference type="Pfam" id="PF00664">
    <property type="entry name" value="ABC_membrane"/>
    <property type="match status" value="2"/>
</dbReference>
<sequence>MEDIDIEIAGQAPKYSTNVDVDDRSHKEKEKKSKPPEIVGPITIFRYADGLDITLMVFGTIAAVVNGVCLPLMSLVFGEMSDGFVSGCTYQESLCKETILCFFVFALYYVGIGATALVFGYLQISFWVLAAARQTKKIRKTFFHAILGQELSWFDISNSGELNTRLTEDINKINDGIGDKVVQLFQNMSTFIVGIVIGFVKGWKLTLVILATSPLVVISAAFCSKMIITLTSKELTAYAKAGAVAEEVLSSVRTVVAFGGQEKEINRYTSKLGEAKNLGIKKAIASKLSLGFLYLIINGCYGLGFWYGTTLILDESSGYTIGTVFFCVTFSSYCLGTAAPHFETFSIARGAAFKVFKIIDQKPAIDSFSSDGYKLDHIKGTLEFNNIQFSYPSRPDVQVLKGLSLKIDSGQTVALVGSSGCGKSTTVQLLQRFYDPQEGVITVDGHDIKSLNVRHYREFIGVVSQEPVLFGTTIRNNIRYGREDVTDEEIENAAKEANAYDFIMGLPDKFNTLVGERGAQMSGGQKQRIAIARALVRNPKILLLDEATSALDTESESVVQAALEKASKGRTTLVIAHRLSTIRTANVIVAIADGAVAEEGTHAELMAKRGVYYSLYMLCLLLCQEMRSTILTKTKSLPPAKKSKLFYMCLTLPFPPKRGKVLMPQNPHILQDVLESVSFLKLFRLNKSEWPFILLGTLAAVINGASHPIFSIIFAKIVTIFSIKDDPERIQHEANIFSIIFAVIGGVCFITCFLQGFLYGRSGEILTMRLRHMAFKAMLQQEISWFDDKKNNTGALTTRLATDAAQIQTATGSRLGVIAQNISSMGLSVIISFIYGWEMTLLILVMAPVLAVTGMLETSALTGFANRDKKELQQAGKVATEAVENIRTVASLTRENTFEQMYEENLQKPYRSEIIQKAQIYGSCYAFSQAFMYFTYAASFRFGAYLITVGRMTPEGVFTVFSAIAYGAMALGETLTFAPEYAKAKSGAAHLFALFERTPAIDSYSQEGDKPATFKGSLEFCDVSFTYSSRPDVPILQGLSLQVERGQTVAFVGSSGCGKSTSVQLLQRFYDPLTGQLFDGINAKCLNIQWLRSQIGIVSQEPVLFDCSIAENIAYGDNSRNVPLDEIQEVAKAANIHSFIEELPEKYNTRVGDKGTQLSGGQKQRIAIARALLRQPKILLLDEATSALDNESEKMVQQALDQARKGRTCIVIAHRLSTVQNADVIVVINNGKIIEQGTHNQLMAKREAYFNLVNTQAQTQNL</sequence>
<reference evidence="24" key="1">
    <citation type="submission" date="2025-08" db="UniProtKB">
        <authorList>
            <consortium name="Ensembl"/>
        </authorList>
    </citation>
    <scope>IDENTIFICATION</scope>
</reference>
<feature type="region of interest" description="Disordered" evidence="20">
    <location>
        <begin position="9"/>
        <end position="34"/>
    </location>
</feature>
<keyword evidence="4" id="KW-0813">Transport</keyword>
<feature type="domain" description="ABC transmembrane type-1" evidence="23">
    <location>
        <begin position="694"/>
        <end position="983"/>
    </location>
</feature>
<dbReference type="GO" id="GO:0015421">
    <property type="term" value="F:ABC-type oligopeptide transporter activity"/>
    <property type="evidence" value="ECO:0007669"/>
    <property type="project" value="TreeGrafter"/>
</dbReference>
<feature type="transmembrane region" description="Helical" evidence="21">
    <location>
        <begin position="918"/>
        <end position="936"/>
    </location>
</feature>
<dbReference type="FunFam" id="1.20.1560.10:FF:000046">
    <property type="entry name" value="ATP-binding cassette subfamily B member 11"/>
    <property type="match status" value="1"/>
</dbReference>
<dbReference type="PANTHER" id="PTHR43394:SF27">
    <property type="entry name" value="ATP-DEPENDENT TRANSLOCASE ABCB1-LIKE"/>
    <property type="match status" value="1"/>
</dbReference>
<evidence type="ECO:0000256" key="5">
    <source>
        <dbReference type="ARBA" id="ARBA00022475"/>
    </source>
</evidence>
<dbReference type="Gene3D" id="3.40.50.300">
    <property type="entry name" value="P-loop containing nucleotide triphosphate hydrolases"/>
    <property type="match status" value="2"/>
</dbReference>
<dbReference type="InterPro" id="IPR003439">
    <property type="entry name" value="ABC_transporter-like_ATP-bd"/>
</dbReference>
<evidence type="ECO:0000256" key="8">
    <source>
        <dbReference type="ARBA" id="ARBA00022741"/>
    </source>
</evidence>
<dbReference type="GO" id="GO:0005524">
    <property type="term" value="F:ATP binding"/>
    <property type="evidence" value="ECO:0007669"/>
    <property type="project" value="UniProtKB-KW"/>
</dbReference>
<evidence type="ECO:0000313" key="25">
    <source>
        <dbReference type="Proteomes" id="UP000694393"/>
    </source>
</evidence>
<dbReference type="InterPro" id="IPR003593">
    <property type="entry name" value="AAA+_ATPase"/>
</dbReference>
<dbReference type="FunFam" id="3.40.50.300:FF:000302">
    <property type="entry name" value="ATP-binding cassette subfamily B member 5"/>
    <property type="match status" value="1"/>
</dbReference>
<feature type="domain" description="ABC transporter" evidence="22">
    <location>
        <begin position="1018"/>
        <end position="1255"/>
    </location>
</feature>
<dbReference type="Proteomes" id="UP000694393">
    <property type="component" value="Unplaced"/>
</dbReference>
<feature type="transmembrane region" description="Helical" evidence="21">
    <location>
        <begin position="288"/>
        <end position="307"/>
    </location>
</feature>
<dbReference type="SUPFAM" id="SSF90123">
    <property type="entry name" value="ABC transporter transmembrane region"/>
    <property type="match status" value="2"/>
</dbReference>
<evidence type="ECO:0000256" key="20">
    <source>
        <dbReference type="SAM" id="MobiDB-lite"/>
    </source>
</evidence>
<dbReference type="PROSITE" id="PS50893">
    <property type="entry name" value="ABC_TRANSPORTER_2"/>
    <property type="match status" value="2"/>
</dbReference>
<dbReference type="SUPFAM" id="SSF52540">
    <property type="entry name" value="P-loop containing nucleoside triphosphate hydrolases"/>
    <property type="match status" value="2"/>
</dbReference>
<organism evidence="24 25">
    <name type="scientific">Pelusios castaneus</name>
    <name type="common">West African mud turtle</name>
    <dbReference type="NCBI Taxonomy" id="367368"/>
    <lineage>
        <taxon>Eukaryota</taxon>
        <taxon>Metazoa</taxon>
        <taxon>Chordata</taxon>
        <taxon>Craniata</taxon>
        <taxon>Vertebrata</taxon>
        <taxon>Euteleostomi</taxon>
        <taxon>Archelosauria</taxon>
        <taxon>Testudinata</taxon>
        <taxon>Testudines</taxon>
        <taxon>Pleurodira</taxon>
        <taxon>Pelomedusidae</taxon>
        <taxon>Pelusios</taxon>
    </lineage>
</organism>
<evidence type="ECO:0000256" key="4">
    <source>
        <dbReference type="ARBA" id="ARBA00022448"/>
    </source>
</evidence>
<keyword evidence="12 21" id="KW-1133">Transmembrane helix</keyword>
<dbReference type="GO" id="GO:0008559">
    <property type="term" value="F:ABC-type xenobiotic transporter activity"/>
    <property type="evidence" value="ECO:0007669"/>
    <property type="project" value="UniProtKB-EC"/>
</dbReference>
<dbReference type="PANTHER" id="PTHR43394">
    <property type="entry name" value="ATP-DEPENDENT PERMEASE MDL1, MITOCHONDRIAL"/>
    <property type="match status" value="1"/>
</dbReference>
<keyword evidence="9" id="KW-0221">Differentiation</keyword>
<evidence type="ECO:0000256" key="17">
    <source>
        <dbReference type="ARBA" id="ARBA00074194"/>
    </source>
</evidence>
<dbReference type="PROSITE" id="PS00211">
    <property type="entry name" value="ABC_TRANSPORTER_1"/>
    <property type="match status" value="2"/>
</dbReference>
<feature type="compositionally biased region" description="Basic and acidic residues" evidence="20">
    <location>
        <begin position="21"/>
        <end position="34"/>
    </location>
</feature>
<evidence type="ECO:0000256" key="13">
    <source>
        <dbReference type="ARBA" id="ARBA00023136"/>
    </source>
</evidence>
<dbReference type="CDD" id="cd18578">
    <property type="entry name" value="ABC_6TM_Pgp_ABCB1_D2_like"/>
    <property type="match status" value="1"/>
</dbReference>
<dbReference type="Ensembl" id="ENSPCET00000008957.1">
    <property type="protein sequence ID" value="ENSPCEP00000008643.1"/>
    <property type="gene ID" value="ENSPCEG00000006584.1"/>
</dbReference>
<keyword evidence="25" id="KW-1185">Reference proteome</keyword>
<evidence type="ECO:0000259" key="23">
    <source>
        <dbReference type="PROSITE" id="PS50929"/>
    </source>
</evidence>
<protein>
    <recommendedName>
        <fullName evidence="17">ATP-binding cassette sub-family B member 5</fullName>
        <ecNumber evidence="3">7.6.2.2</ecNumber>
    </recommendedName>
    <alternativeName>
        <fullName evidence="19">ABCB5 P-gp</fullName>
    </alternativeName>
    <alternativeName>
        <fullName evidence="18">p-glycoprotein ABCB5</fullName>
    </alternativeName>
</protein>
<dbReference type="GO" id="GO:0016887">
    <property type="term" value="F:ATP hydrolysis activity"/>
    <property type="evidence" value="ECO:0007669"/>
    <property type="project" value="InterPro"/>
</dbReference>
<feature type="domain" description="ABC transporter" evidence="22">
    <location>
        <begin position="382"/>
        <end position="618"/>
    </location>
</feature>
<evidence type="ECO:0000256" key="10">
    <source>
        <dbReference type="ARBA" id="ARBA00022840"/>
    </source>
</evidence>
<evidence type="ECO:0000259" key="22">
    <source>
        <dbReference type="PROSITE" id="PS50893"/>
    </source>
</evidence>
<evidence type="ECO:0000256" key="2">
    <source>
        <dbReference type="ARBA" id="ARBA00007577"/>
    </source>
</evidence>
<evidence type="ECO:0000256" key="6">
    <source>
        <dbReference type="ARBA" id="ARBA00022692"/>
    </source>
</evidence>
<keyword evidence="5" id="KW-1003">Cell membrane</keyword>
<dbReference type="Pfam" id="PF00005">
    <property type="entry name" value="ABC_tran"/>
    <property type="match status" value="2"/>
</dbReference>
<evidence type="ECO:0000256" key="12">
    <source>
        <dbReference type="ARBA" id="ARBA00022989"/>
    </source>
</evidence>
<keyword evidence="14" id="KW-0325">Glycoprotein</keyword>
<evidence type="ECO:0000256" key="3">
    <source>
        <dbReference type="ARBA" id="ARBA00012191"/>
    </source>
</evidence>
<dbReference type="InterPro" id="IPR036640">
    <property type="entry name" value="ABC1_TM_sf"/>
</dbReference>
<evidence type="ECO:0000256" key="15">
    <source>
        <dbReference type="ARBA" id="ARBA00051060"/>
    </source>
</evidence>
<dbReference type="FunFam" id="3.40.50.300:FF:000479">
    <property type="entry name" value="Multidrug resistance protein 1A"/>
    <property type="match status" value="1"/>
</dbReference>
<dbReference type="GO" id="GO:0090374">
    <property type="term" value="P:oligopeptide export from mitochondrion"/>
    <property type="evidence" value="ECO:0007669"/>
    <property type="project" value="TreeGrafter"/>
</dbReference>
<evidence type="ECO:0000256" key="16">
    <source>
        <dbReference type="ARBA" id="ARBA00059665"/>
    </source>
</evidence>
<feature type="domain" description="ABC transmembrane type-1" evidence="23">
    <location>
        <begin position="57"/>
        <end position="333"/>
    </location>
</feature>
<evidence type="ECO:0000256" key="18">
    <source>
        <dbReference type="ARBA" id="ARBA00079340"/>
    </source>
</evidence>
<dbReference type="SMART" id="SM00382">
    <property type="entry name" value="AAA"/>
    <property type="match status" value="2"/>
</dbReference>
<evidence type="ECO:0000256" key="7">
    <source>
        <dbReference type="ARBA" id="ARBA00022737"/>
    </source>
</evidence>
<dbReference type="InterPro" id="IPR027417">
    <property type="entry name" value="P-loop_NTPase"/>
</dbReference>
<evidence type="ECO:0000256" key="19">
    <source>
        <dbReference type="ARBA" id="ARBA00080433"/>
    </source>
</evidence>
<dbReference type="AlphaFoldDB" id="A0A8C8RNV2"/>
<comment type="function">
    <text evidence="16">Energy-dependent efflux transporter responsible for decreased drug accumulation in multidrug-resistant cells. Specifically present in limbal stem cells, where it plays a key role in corneal development and repair.</text>
</comment>
<feature type="transmembrane region" description="Helical" evidence="21">
    <location>
        <begin position="815"/>
        <end position="835"/>
    </location>
</feature>
<dbReference type="EC" id="7.6.2.2" evidence="3"/>
<dbReference type="GO" id="GO:0005886">
    <property type="term" value="C:plasma membrane"/>
    <property type="evidence" value="ECO:0007669"/>
    <property type="project" value="UniProtKB-SubCell"/>
</dbReference>
<evidence type="ECO:0000256" key="11">
    <source>
        <dbReference type="ARBA" id="ARBA00022967"/>
    </source>
</evidence>
<keyword evidence="13 21" id="KW-0472">Membrane</keyword>
<dbReference type="InterPro" id="IPR039421">
    <property type="entry name" value="Type_1_exporter"/>
</dbReference>
<feature type="transmembrane region" description="Helical" evidence="21">
    <location>
        <begin position="106"/>
        <end position="130"/>
    </location>
</feature>
<dbReference type="GO" id="GO:0030154">
    <property type="term" value="P:cell differentiation"/>
    <property type="evidence" value="ECO:0007669"/>
    <property type="project" value="UniProtKB-KW"/>
</dbReference>
<dbReference type="Gene3D" id="1.20.1560.10">
    <property type="entry name" value="ABC transporter type 1, transmembrane domain"/>
    <property type="match status" value="1"/>
</dbReference>
<comment type="subcellular location">
    <subcellularLocation>
        <location evidence="1">Cell membrane</location>
        <topology evidence="1">Multi-pass membrane protein</topology>
    </subcellularLocation>
</comment>
<feature type="transmembrane region" description="Helical" evidence="21">
    <location>
        <begin position="181"/>
        <end position="199"/>
    </location>
</feature>
<feature type="transmembrane region" description="Helical" evidence="21">
    <location>
        <begin position="735"/>
        <end position="759"/>
    </location>
</feature>
<dbReference type="InterPro" id="IPR017871">
    <property type="entry name" value="ABC_transporter-like_CS"/>
</dbReference>
<keyword evidence="6 21" id="KW-0812">Transmembrane</keyword>
<evidence type="ECO:0000313" key="24">
    <source>
        <dbReference type="Ensembl" id="ENSPCEP00000008643.1"/>
    </source>
</evidence>